<protein>
    <submittedName>
        <fullName evidence="8">Selection and upkeep of intraepithelial T-cells protein 6-like isoform X6</fullName>
    </submittedName>
</protein>
<reference evidence="8" key="1">
    <citation type="submission" date="2025-08" db="UniProtKB">
        <authorList>
            <consortium name="RefSeq"/>
        </authorList>
    </citation>
    <scope>IDENTIFICATION</scope>
</reference>
<evidence type="ECO:0000256" key="5">
    <source>
        <dbReference type="SAM" id="Phobius"/>
    </source>
</evidence>
<dbReference type="GO" id="GO:0009897">
    <property type="term" value="C:external side of plasma membrane"/>
    <property type="evidence" value="ECO:0007669"/>
    <property type="project" value="TreeGrafter"/>
</dbReference>
<keyword evidence="7" id="KW-1185">Reference proteome</keyword>
<keyword evidence="3" id="KW-0393">Immunoglobulin domain</keyword>
<feature type="region of interest" description="Disordered" evidence="4">
    <location>
        <begin position="25"/>
        <end position="46"/>
    </location>
</feature>
<dbReference type="GO" id="GO:0005102">
    <property type="term" value="F:signaling receptor binding"/>
    <property type="evidence" value="ECO:0007669"/>
    <property type="project" value="TreeGrafter"/>
</dbReference>
<dbReference type="InterPro" id="IPR036179">
    <property type="entry name" value="Ig-like_dom_sf"/>
</dbReference>
<evidence type="ECO:0000256" key="6">
    <source>
        <dbReference type="SAM" id="SignalP"/>
    </source>
</evidence>
<keyword evidence="6" id="KW-0732">Signal</keyword>
<feature type="compositionally biased region" description="Basic and acidic residues" evidence="4">
    <location>
        <begin position="198"/>
        <end position="217"/>
    </location>
</feature>
<evidence type="ECO:0000313" key="8">
    <source>
        <dbReference type="RefSeq" id="XP_008282485.1"/>
    </source>
</evidence>
<gene>
    <name evidence="8" type="primary">LOC103359070</name>
</gene>
<organism evidence="7 8">
    <name type="scientific">Stegastes partitus</name>
    <name type="common">bicolor damselfish</name>
    <dbReference type="NCBI Taxonomy" id="144197"/>
    <lineage>
        <taxon>Eukaryota</taxon>
        <taxon>Metazoa</taxon>
        <taxon>Chordata</taxon>
        <taxon>Craniata</taxon>
        <taxon>Vertebrata</taxon>
        <taxon>Euteleostomi</taxon>
        <taxon>Actinopterygii</taxon>
        <taxon>Neopterygii</taxon>
        <taxon>Teleostei</taxon>
        <taxon>Neoteleostei</taxon>
        <taxon>Acanthomorphata</taxon>
        <taxon>Ovalentaria</taxon>
        <taxon>Pomacentridae</taxon>
        <taxon>Stegastes</taxon>
    </lineage>
</organism>
<dbReference type="PANTHER" id="PTHR24100">
    <property type="entry name" value="BUTYROPHILIN"/>
    <property type="match status" value="1"/>
</dbReference>
<dbReference type="Proteomes" id="UP000694891">
    <property type="component" value="Unplaced"/>
</dbReference>
<feature type="chain" id="PRO_5041347135" evidence="6">
    <location>
        <begin position="18"/>
        <end position="246"/>
    </location>
</feature>
<dbReference type="PANTHER" id="PTHR24100:SF151">
    <property type="entry name" value="ICOS LIGAND"/>
    <property type="match status" value="1"/>
</dbReference>
<keyword evidence="5" id="KW-1133">Transmembrane helix</keyword>
<evidence type="ECO:0000256" key="2">
    <source>
        <dbReference type="ARBA" id="ARBA00023136"/>
    </source>
</evidence>
<sequence length="246" mass="27752">MKVALITLLIVLSSVIAAEKHEATQPIEAQEGGKAPLQYRTNPPTNLENDTLTCKRLDGNFSDLNSYIYSRRLGQEHPQPPMEQYRNRTRLVLEDLRKGIVTLEIFPVHSSDSGRYKCFIRKQNITFNFTIVVTSKKKTASAGIKTNPDAEPTKHPNMMGIPIAVFAVLVLVLVLVVIFRWNVIKPWLSNIVRRRRDKEESSEKETLKTQEAERDEQALQWSSQKRGAGGRQRIPSVGTGGGSDDR</sequence>
<feature type="transmembrane region" description="Helical" evidence="5">
    <location>
        <begin position="159"/>
        <end position="179"/>
    </location>
</feature>
<keyword evidence="2 5" id="KW-0472">Membrane</keyword>
<dbReference type="SUPFAM" id="SSF48726">
    <property type="entry name" value="Immunoglobulin"/>
    <property type="match status" value="1"/>
</dbReference>
<accession>A0A9Y4JUA9</accession>
<evidence type="ECO:0000256" key="3">
    <source>
        <dbReference type="ARBA" id="ARBA00023319"/>
    </source>
</evidence>
<feature type="region of interest" description="Disordered" evidence="4">
    <location>
        <begin position="198"/>
        <end position="246"/>
    </location>
</feature>
<dbReference type="GO" id="GO:0001817">
    <property type="term" value="P:regulation of cytokine production"/>
    <property type="evidence" value="ECO:0007669"/>
    <property type="project" value="TreeGrafter"/>
</dbReference>
<evidence type="ECO:0000313" key="7">
    <source>
        <dbReference type="Proteomes" id="UP000694891"/>
    </source>
</evidence>
<evidence type="ECO:0000256" key="4">
    <source>
        <dbReference type="SAM" id="MobiDB-lite"/>
    </source>
</evidence>
<dbReference type="Gene3D" id="2.60.40.10">
    <property type="entry name" value="Immunoglobulins"/>
    <property type="match status" value="1"/>
</dbReference>
<name>A0A9Y4JUA9_9TELE</name>
<dbReference type="AlphaFoldDB" id="A0A9Y4JUA9"/>
<feature type="signal peptide" evidence="6">
    <location>
        <begin position="1"/>
        <end position="17"/>
    </location>
</feature>
<dbReference type="RefSeq" id="XP_008282485.1">
    <property type="nucleotide sequence ID" value="XM_008284263.1"/>
</dbReference>
<comment type="subcellular location">
    <subcellularLocation>
        <location evidence="1">Membrane</location>
    </subcellularLocation>
</comment>
<dbReference type="GeneID" id="103359070"/>
<dbReference type="GO" id="GO:0050852">
    <property type="term" value="P:T cell receptor signaling pathway"/>
    <property type="evidence" value="ECO:0007669"/>
    <property type="project" value="TreeGrafter"/>
</dbReference>
<evidence type="ECO:0000256" key="1">
    <source>
        <dbReference type="ARBA" id="ARBA00004370"/>
    </source>
</evidence>
<dbReference type="InterPro" id="IPR013783">
    <property type="entry name" value="Ig-like_fold"/>
</dbReference>
<keyword evidence="5" id="KW-0812">Transmembrane</keyword>
<dbReference type="InterPro" id="IPR050504">
    <property type="entry name" value="IgSF_BTN/MOG"/>
</dbReference>
<proteinExistence type="predicted"/>